<gene>
    <name evidence="9" type="ORF">H8S11_10655</name>
</gene>
<dbReference type="Gene3D" id="3.40.640.10">
    <property type="entry name" value="Type I PLP-dependent aspartate aminotransferase-like (Major domain)"/>
    <property type="match status" value="1"/>
</dbReference>
<name>A0A8J6JB44_9FIRM</name>
<comment type="similarity">
    <text evidence="2">Belongs to the class-V pyridoxal-phosphate-dependent aminotransferase family. NifS/IscS subfamily.</text>
</comment>
<dbReference type="InterPro" id="IPR020578">
    <property type="entry name" value="Aminotrans_V_PyrdxlP_BS"/>
</dbReference>
<evidence type="ECO:0000313" key="10">
    <source>
        <dbReference type="Proteomes" id="UP000628736"/>
    </source>
</evidence>
<accession>A0A8J6JB44</accession>
<keyword evidence="4" id="KW-0663">Pyridoxal phosphate</keyword>
<keyword evidence="5" id="KW-0408">Iron</keyword>
<dbReference type="Gene3D" id="3.90.1150.10">
    <property type="entry name" value="Aspartate Aminotransferase, domain 1"/>
    <property type="match status" value="1"/>
</dbReference>
<dbReference type="Gene3D" id="1.10.260.50">
    <property type="match status" value="1"/>
</dbReference>
<dbReference type="PIRSF" id="PIRSF005572">
    <property type="entry name" value="NifS"/>
    <property type="match status" value="1"/>
</dbReference>
<protein>
    <submittedName>
        <fullName evidence="9">Cysteine desulfurase</fullName>
    </submittedName>
</protein>
<dbReference type="InterPro" id="IPR000192">
    <property type="entry name" value="Aminotrans_V_dom"/>
</dbReference>
<dbReference type="InterPro" id="IPR015424">
    <property type="entry name" value="PyrdxlP-dep_Trfase"/>
</dbReference>
<dbReference type="GO" id="GO:0046872">
    <property type="term" value="F:metal ion binding"/>
    <property type="evidence" value="ECO:0007669"/>
    <property type="project" value="UniProtKB-KW"/>
</dbReference>
<dbReference type="PANTHER" id="PTHR11601:SF50">
    <property type="entry name" value="CYSTEINE DESULFURASE ISCS 2-RELATED"/>
    <property type="match status" value="1"/>
</dbReference>
<dbReference type="AlphaFoldDB" id="A0A8J6JB44"/>
<dbReference type="InterPro" id="IPR015421">
    <property type="entry name" value="PyrdxlP-dep_Trfase_major"/>
</dbReference>
<sequence>MIHYLDNAATTPVRPEAVQAAVEAMTQGWGNPSSRYELGTKAAARMKEWRGNVAQALGCLPEELFFTSCGTEGDNWAIQSALEVNRRRGKHIITTAIEHAAVLEPCRELERRGYEVTYLEPDRQGNITAAQVEEAMRPDTALVSMMLVNNELGAILPVGEVAQVIRRTGCPALLHCDAVQGFLKIPFSPKKLGVDLLTVSGHKIHAPKGVGALYVRKGLKLPPLIWGGGQEEGLRSGTEATAQIAAFAAAARLGRQTLEEDMAHMARLKEETVRRLAEEVPKAKLLAQGGAPHILAISLVGYKSEVVVRFLSDRGVYISSGSACHKGKPSHVFAALKLPKGERDGVLRISFSYDTKQEDVDALIEGLKGASEKLFPSLS</sequence>
<dbReference type="Proteomes" id="UP000628736">
    <property type="component" value="Unassembled WGS sequence"/>
</dbReference>
<evidence type="ECO:0000256" key="5">
    <source>
        <dbReference type="ARBA" id="ARBA00023004"/>
    </source>
</evidence>
<keyword evidence="6" id="KW-0411">Iron-sulfur</keyword>
<dbReference type="EMBL" id="JACOPO010000007">
    <property type="protein sequence ID" value="MBC5723268.1"/>
    <property type="molecule type" value="Genomic_DNA"/>
</dbReference>
<evidence type="ECO:0000256" key="4">
    <source>
        <dbReference type="ARBA" id="ARBA00022898"/>
    </source>
</evidence>
<evidence type="ECO:0000259" key="8">
    <source>
        <dbReference type="Pfam" id="PF00266"/>
    </source>
</evidence>
<dbReference type="RefSeq" id="WP_186853133.1">
    <property type="nucleotide sequence ID" value="NZ_JACOPO010000007.1"/>
</dbReference>
<comment type="caution">
    <text evidence="9">The sequence shown here is derived from an EMBL/GenBank/DDBJ whole genome shotgun (WGS) entry which is preliminary data.</text>
</comment>
<evidence type="ECO:0000256" key="2">
    <source>
        <dbReference type="ARBA" id="ARBA00006490"/>
    </source>
</evidence>
<dbReference type="SUPFAM" id="SSF53383">
    <property type="entry name" value="PLP-dependent transferases"/>
    <property type="match status" value="1"/>
</dbReference>
<comment type="cofactor">
    <cofactor evidence="1 7">
        <name>pyridoxal 5'-phosphate</name>
        <dbReference type="ChEBI" id="CHEBI:597326"/>
    </cofactor>
</comment>
<feature type="domain" description="Aminotransferase class V" evidence="8">
    <location>
        <begin position="3"/>
        <end position="363"/>
    </location>
</feature>
<dbReference type="GO" id="GO:0051536">
    <property type="term" value="F:iron-sulfur cluster binding"/>
    <property type="evidence" value="ECO:0007669"/>
    <property type="project" value="UniProtKB-KW"/>
</dbReference>
<evidence type="ECO:0000313" key="9">
    <source>
        <dbReference type="EMBL" id="MBC5723268.1"/>
    </source>
</evidence>
<dbReference type="InterPro" id="IPR016454">
    <property type="entry name" value="Cysteine_dSase"/>
</dbReference>
<evidence type="ECO:0000256" key="7">
    <source>
        <dbReference type="RuleBase" id="RU004504"/>
    </source>
</evidence>
<dbReference type="PROSITE" id="PS00595">
    <property type="entry name" value="AA_TRANSFER_CLASS_5"/>
    <property type="match status" value="1"/>
</dbReference>
<keyword evidence="10" id="KW-1185">Reference proteome</keyword>
<evidence type="ECO:0000256" key="1">
    <source>
        <dbReference type="ARBA" id="ARBA00001933"/>
    </source>
</evidence>
<dbReference type="InterPro" id="IPR015422">
    <property type="entry name" value="PyrdxlP-dep_Trfase_small"/>
</dbReference>
<proteinExistence type="inferred from homology"/>
<dbReference type="PANTHER" id="PTHR11601">
    <property type="entry name" value="CYSTEINE DESULFURYLASE FAMILY MEMBER"/>
    <property type="match status" value="1"/>
</dbReference>
<organism evidence="9 10">
    <name type="scientific">Flintibacter hominis</name>
    <dbReference type="NCBI Taxonomy" id="2763048"/>
    <lineage>
        <taxon>Bacteria</taxon>
        <taxon>Bacillati</taxon>
        <taxon>Bacillota</taxon>
        <taxon>Clostridia</taxon>
        <taxon>Eubacteriales</taxon>
        <taxon>Flintibacter</taxon>
    </lineage>
</organism>
<reference evidence="9" key="1">
    <citation type="submission" date="2020-08" db="EMBL/GenBank/DDBJ databases">
        <title>Genome public.</title>
        <authorList>
            <person name="Liu C."/>
            <person name="Sun Q."/>
        </authorList>
    </citation>
    <scope>NUCLEOTIDE SEQUENCE</scope>
    <source>
        <strain evidence="9">NSJ-23</strain>
    </source>
</reference>
<dbReference type="GO" id="GO:0031071">
    <property type="term" value="F:cysteine desulfurase activity"/>
    <property type="evidence" value="ECO:0007669"/>
    <property type="project" value="UniProtKB-ARBA"/>
</dbReference>
<keyword evidence="3" id="KW-0479">Metal-binding</keyword>
<evidence type="ECO:0000256" key="3">
    <source>
        <dbReference type="ARBA" id="ARBA00022723"/>
    </source>
</evidence>
<evidence type="ECO:0000256" key="6">
    <source>
        <dbReference type="ARBA" id="ARBA00023014"/>
    </source>
</evidence>
<dbReference type="Pfam" id="PF00266">
    <property type="entry name" value="Aminotran_5"/>
    <property type="match status" value="1"/>
</dbReference>
<dbReference type="FunFam" id="3.40.640.10:FF:000084">
    <property type="entry name" value="IscS-like cysteine desulfurase"/>
    <property type="match status" value="1"/>
</dbReference>